<evidence type="ECO:0000313" key="3">
    <source>
        <dbReference type="Proteomes" id="UP000749334"/>
    </source>
</evidence>
<dbReference type="AlphaFoldDB" id="A0A921H9U7"/>
<evidence type="ECO:0000256" key="1">
    <source>
        <dbReference type="SAM" id="Phobius"/>
    </source>
</evidence>
<protein>
    <submittedName>
        <fullName evidence="2">Uncharacterized protein</fullName>
    </submittedName>
</protein>
<proteinExistence type="predicted"/>
<reference evidence="2" key="1">
    <citation type="journal article" date="2021" name="PeerJ">
        <title>Extensive microbial diversity within the chicken gut microbiome revealed by metagenomics and culture.</title>
        <authorList>
            <person name="Gilroy R."/>
            <person name="Ravi A."/>
            <person name="Getino M."/>
            <person name="Pursley I."/>
            <person name="Horton D.L."/>
            <person name="Alikhan N.F."/>
            <person name="Baker D."/>
            <person name="Gharbi K."/>
            <person name="Hall N."/>
            <person name="Watson M."/>
            <person name="Adriaenssens E.M."/>
            <person name="Foster-Nyarko E."/>
            <person name="Jarju S."/>
            <person name="Secka A."/>
            <person name="Antonio M."/>
            <person name="Oren A."/>
            <person name="Chaudhuri R.R."/>
            <person name="La Ragione R."/>
            <person name="Hildebrand F."/>
            <person name="Pallen M.J."/>
        </authorList>
    </citation>
    <scope>NUCLEOTIDE SEQUENCE</scope>
    <source>
        <strain evidence="2">ChiHjej11B10-15683</strain>
    </source>
</reference>
<keyword evidence="1" id="KW-1133">Transmembrane helix</keyword>
<organism evidence="2 3">
    <name type="scientific">Gallibacterium anatis</name>
    <dbReference type="NCBI Taxonomy" id="750"/>
    <lineage>
        <taxon>Bacteria</taxon>
        <taxon>Pseudomonadati</taxon>
        <taxon>Pseudomonadota</taxon>
        <taxon>Gammaproteobacteria</taxon>
        <taxon>Pasteurellales</taxon>
        <taxon>Pasteurellaceae</taxon>
        <taxon>Gallibacterium</taxon>
    </lineage>
</organism>
<comment type="caution">
    <text evidence="2">The sequence shown here is derived from an EMBL/GenBank/DDBJ whole genome shotgun (WGS) entry which is preliminary data.</text>
</comment>
<reference evidence="2" key="2">
    <citation type="submission" date="2021-09" db="EMBL/GenBank/DDBJ databases">
        <authorList>
            <person name="Gilroy R."/>
        </authorList>
    </citation>
    <scope>NUCLEOTIDE SEQUENCE</scope>
    <source>
        <strain evidence="2">ChiHjej11B10-15683</strain>
    </source>
</reference>
<accession>A0A921H9U7</accession>
<dbReference type="Proteomes" id="UP000749334">
    <property type="component" value="Unassembled WGS sequence"/>
</dbReference>
<keyword evidence="1" id="KW-0472">Membrane</keyword>
<feature type="transmembrane region" description="Helical" evidence="1">
    <location>
        <begin position="68"/>
        <end position="88"/>
    </location>
</feature>
<dbReference type="EMBL" id="DYVQ01000009">
    <property type="protein sequence ID" value="HJF72767.1"/>
    <property type="molecule type" value="Genomic_DNA"/>
</dbReference>
<keyword evidence="1" id="KW-0812">Transmembrane</keyword>
<name>A0A921H9U7_9PAST</name>
<gene>
    <name evidence="2" type="ORF">K8W15_01005</name>
</gene>
<sequence length="100" mass="11098">MKQVQADYSKCLDNPNLTPEQMMEMLKEETKLAEMAAAKDKEIREHDEKIEEKVNAKDSEKRAFNWKLAGGASLALAVTVGIAASVLGGDFNFKLPTKKI</sequence>
<evidence type="ECO:0000313" key="2">
    <source>
        <dbReference type="EMBL" id="HJF72767.1"/>
    </source>
</evidence>